<evidence type="ECO:0000313" key="3">
    <source>
        <dbReference type="EMBL" id="PSN72222.1"/>
    </source>
</evidence>
<dbReference type="Pfam" id="PF00753">
    <property type="entry name" value="Lactamase_B"/>
    <property type="match status" value="1"/>
</dbReference>
<organism evidence="3 4">
    <name type="scientific">Corynespora cassiicola Philippines</name>
    <dbReference type="NCBI Taxonomy" id="1448308"/>
    <lineage>
        <taxon>Eukaryota</taxon>
        <taxon>Fungi</taxon>
        <taxon>Dikarya</taxon>
        <taxon>Ascomycota</taxon>
        <taxon>Pezizomycotina</taxon>
        <taxon>Dothideomycetes</taxon>
        <taxon>Pleosporomycetidae</taxon>
        <taxon>Pleosporales</taxon>
        <taxon>Corynesporascaceae</taxon>
        <taxon>Corynespora</taxon>
    </lineage>
</organism>
<protein>
    <recommendedName>
        <fullName evidence="2">Metallo-beta-lactamase domain-containing protein</fullName>
    </recommendedName>
</protein>
<dbReference type="AlphaFoldDB" id="A0A2T2P3I5"/>
<sequence>MNTSILALTLLSLFNGVLGHHVGRRQGDSSIHDPEALLSRAIAALGGSENISNVQSVAYVGGTVLRGRTLMLAASLNGLDTAGTSNGRQNVTFSYVEPHVSQRIDRLAQLGPTFTFGRADLSPMDYSMIVQGGNEGFASVVRGSYNIYDPSGEPTGYTDGILAEYLILDAYKWDPLLVSKMLSNGNLTSRREEVVSGIELPGVHDDSLGITVLFDQETSLPYVIRTYEDHPFFGPSTHDLRVSGYAGVDGVQLPMRFKTIYNKKHVIGDYRADEVLINPEVPEDFFRVPGNGTVPEASMPVRDPEYSFAEIGELASIHLWGGAYSGSLDVLEATQPLADVPGLWELNIAGGMGMRQAVVELEDGSVIVLDAPPHQSKIIIEWAEQTLGKPVSHVWPTHHHHDHAFGVADFVANGAKLIAPEQAASYYSGLNLSDDQLVTYKYGGPLVFGDGRTQLALVDMQGTIHAHDHGYAYIRPTCPTANSSTAIFDADHGNLNFIDTFDHNAVEELLGALASDGVAASARFLASHGPSGTLQDLNSVTAYRYPSHLPTDFKFGSTQCI</sequence>
<dbReference type="SMART" id="SM00849">
    <property type="entry name" value="Lactamase_B"/>
    <property type="match status" value="1"/>
</dbReference>
<evidence type="ECO:0000313" key="4">
    <source>
        <dbReference type="Proteomes" id="UP000240883"/>
    </source>
</evidence>
<dbReference type="SUPFAM" id="SSF56281">
    <property type="entry name" value="Metallo-hydrolase/oxidoreductase"/>
    <property type="match status" value="1"/>
</dbReference>
<accession>A0A2T2P3I5</accession>
<proteinExistence type="predicted"/>
<feature type="chain" id="PRO_5015557141" description="Metallo-beta-lactamase domain-containing protein" evidence="1">
    <location>
        <begin position="20"/>
        <end position="561"/>
    </location>
</feature>
<dbReference type="InterPro" id="IPR001279">
    <property type="entry name" value="Metallo-B-lactamas"/>
</dbReference>
<gene>
    <name evidence="3" type="ORF">BS50DRAFT_658071</name>
</gene>
<dbReference type="InterPro" id="IPR036866">
    <property type="entry name" value="RibonucZ/Hydroxyglut_hydro"/>
</dbReference>
<feature type="domain" description="Metallo-beta-lactamase" evidence="2">
    <location>
        <begin position="355"/>
        <end position="528"/>
    </location>
</feature>
<dbReference type="Gene3D" id="3.60.15.10">
    <property type="entry name" value="Ribonuclease Z/Hydroxyacylglutathione hydrolase-like"/>
    <property type="match status" value="1"/>
</dbReference>
<evidence type="ECO:0000259" key="2">
    <source>
        <dbReference type="SMART" id="SM00849"/>
    </source>
</evidence>
<keyword evidence="1" id="KW-0732">Signal</keyword>
<name>A0A2T2P3I5_CORCC</name>
<reference evidence="3 4" key="1">
    <citation type="journal article" date="2018" name="Front. Microbiol.">
        <title>Genome-Wide Analysis of Corynespora cassiicola Leaf Fall Disease Putative Effectors.</title>
        <authorList>
            <person name="Lopez D."/>
            <person name="Ribeiro S."/>
            <person name="Label P."/>
            <person name="Fumanal B."/>
            <person name="Venisse J.S."/>
            <person name="Kohler A."/>
            <person name="de Oliveira R.R."/>
            <person name="Labutti K."/>
            <person name="Lipzen A."/>
            <person name="Lail K."/>
            <person name="Bauer D."/>
            <person name="Ohm R.A."/>
            <person name="Barry K.W."/>
            <person name="Spatafora J."/>
            <person name="Grigoriev I.V."/>
            <person name="Martin F.M."/>
            <person name="Pujade-Renaud V."/>
        </authorList>
    </citation>
    <scope>NUCLEOTIDE SEQUENCE [LARGE SCALE GENOMIC DNA]</scope>
    <source>
        <strain evidence="3 4">Philippines</strain>
    </source>
</reference>
<dbReference type="EMBL" id="KZ678130">
    <property type="protein sequence ID" value="PSN72222.1"/>
    <property type="molecule type" value="Genomic_DNA"/>
</dbReference>
<dbReference type="OrthoDB" id="3481168at2759"/>
<feature type="signal peptide" evidence="1">
    <location>
        <begin position="1"/>
        <end position="19"/>
    </location>
</feature>
<keyword evidence="4" id="KW-1185">Reference proteome</keyword>
<dbReference type="Proteomes" id="UP000240883">
    <property type="component" value="Unassembled WGS sequence"/>
</dbReference>
<evidence type="ECO:0000256" key="1">
    <source>
        <dbReference type="SAM" id="SignalP"/>
    </source>
</evidence>